<feature type="compositionally biased region" description="Basic and acidic residues" evidence="1">
    <location>
        <begin position="389"/>
        <end position="406"/>
    </location>
</feature>
<feature type="region of interest" description="Disordered" evidence="1">
    <location>
        <begin position="44"/>
        <end position="72"/>
    </location>
</feature>
<name>A0A6A6TY44_9PEZI</name>
<protein>
    <submittedName>
        <fullName evidence="2">Uncharacterized protein</fullName>
    </submittedName>
</protein>
<evidence type="ECO:0000313" key="2">
    <source>
        <dbReference type="EMBL" id="KAF2663913.1"/>
    </source>
</evidence>
<accession>A0A6A6TY44</accession>
<sequence length="419" mass="46068">MQSTNVLMTSMKRITSAIHPQLPLSARQTEALLATLTKSFQRHLDESHPTAETSFKASRIPSQDEPAQRANSTSSFVEARRHFESLATHPVLGGFSQPIRSNSESIVESHALAISKAFENAVARGDLTPSVLILALKRLSRLQISPERRRELSLATKMIDIAMITDWNLYSKIMFVRHHGAGDNSPIYSVLQEGSIAPILNALKRYPSSFAPVFESGVQLYGVDFVIKTFNDIGGFQAAIQDTNKSRSNFFVGACHGLIAHGTLATLPLQSFQMLRSALLSLDGRLRCCSGFKFLLATLDVYQPNLQDPSRMAMFVEQYEQNPLSTQTNTIETSSRLSSRLQRETMLTVLLKASTLLVSAGNLPAAQMILGSIEVNFHDMLQPQGATVKPEKPAPDVSRKAAKEDQDSILSRLDGLLAT</sequence>
<organism evidence="2 3">
    <name type="scientific">Microthyrium microscopicum</name>
    <dbReference type="NCBI Taxonomy" id="703497"/>
    <lineage>
        <taxon>Eukaryota</taxon>
        <taxon>Fungi</taxon>
        <taxon>Dikarya</taxon>
        <taxon>Ascomycota</taxon>
        <taxon>Pezizomycotina</taxon>
        <taxon>Dothideomycetes</taxon>
        <taxon>Dothideomycetes incertae sedis</taxon>
        <taxon>Microthyriales</taxon>
        <taxon>Microthyriaceae</taxon>
        <taxon>Microthyrium</taxon>
    </lineage>
</organism>
<dbReference type="Proteomes" id="UP000799302">
    <property type="component" value="Unassembled WGS sequence"/>
</dbReference>
<gene>
    <name evidence="2" type="ORF">BT63DRAFT_418797</name>
</gene>
<evidence type="ECO:0000256" key="1">
    <source>
        <dbReference type="SAM" id="MobiDB-lite"/>
    </source>
</evidence>
<feature type="region of interest" description="Disordered" evidence="1">
    <location>
        <begin position="385"/>
        <end position="406"/>
    </location>
</feature>
<dbReference type="EMBL" id="MU004244">
    <property type="protein sequence ID" value="KAF2663913.1"/>
    <property type="molecule type" value="Genomic_DNA"/>
</dbReference>
<dbReference type="OrthoDB" id="5424391at2759"/>
<reference evidence="2" key="1">
    <citation type="journal article" date="2020" name="Stud. Mycol.">
        <title>101 Dothideomycetes genomes: a test case for predicting lifestyles and emergence of pathogens.</title>
        <authorList>
            <person name="Haridas S."/>
            <person name="Albert R."/>
            <person name="Binder M."/>
            <person name="Bloem J."/>
            <person name="Labutti K."/>
            <person name="Salamov A."/>
            <person name="Andreopoulos B."/>
            <person name="Baker S."/>
            <person name="Barry K."/>
            <person name="Bills G."/>
            <person name="Bluhm B."/>
            <person name="Cannon C."/>
            <person name="Castanera R."/>
            <person name="Culley D."/>
            <person name="Daum C."/>
            <person name="Ezra D."/>
            <person name="Gonzalez J."/>
            <person name="Henrissat B."/>
            <person name="Kuo A."/>
            <person name="Liang C."/>
            <person name="Lipzen A."/>
            <person name="Lutzoni F."/>
            <person name="Magnuson J."/>
            <person name="Mondo S."/>
            <person name="Nolan M."/>
            <person name="Ohm R."/>
            <person name="Pangilinan J."/>
            <person name="Park H.-J."/>
            <person name="Ramirez L."/>
            <person name="Alfaro M."/>
            <person name="Sun H."/>
            <person name="Tritt A."/>
            <person name="Yoshinaga Y."/>
            <person name="Zwiers L.-H."/>
            <person name="Turgeon B."/>
            <person name="Goodwin S."/>
            <person name="Spatafora J."/>
            <person name="Crous P."/>
            <person name="Grigoriev I."/>
        </authorList>
    </citation>
    <scope>NUCLEOTIDE SEQUENCE</scope>
    <source>
        <strain evidence="2">CBS 115976</strain>
    </source>
</reference>
<dbReference type="AlphaFoldDB" id="A0A6A6TY44"/>
<evidence type="ECO:0000313" key="3">
    <source>
        <dbReference type="Proteomes" id="UP000799302"/>
    </source>
</evidence>
<proteinExistence type="predicted"/>
<keyword evidence="3" id="KW-1185">Reference proteome</keyword>